<dbReference type="PRINTS" id="PR00038">
    <property type="entry name" value="HTHLUXR"/>
</dbReference>
<dbReference type="InterPro" id="IPR036388">
    <property type="entry name" value="WH-like_DNA-bd_sf"/>
</dbReference>
<evidence type="ECO:0000313" key="6">
    <source>
        <dbReference type="Proteomes" id="UP001565200"/>
    </source>
</evidence>
<keyword evidence="1" id="KW-0805">Transcription regulation</keyword>
<dbReference type="PROSITE" id="PS50043">
    <property type="entry name" value="HTH_LUXR_2"/>
    <property type="match status" value="1"/>
</dbReference>
<dbReference type="PANTHER" id="PTHR44688:SF16">
    <property type="entry name" value="DNA-BINDING TRANSCRIPTIONAL ACTIVATOR DEVR_DOSR"/>
    <property type="match status" value="1"/>
</dbReference>
<dbReference type="InterPro" id="IPR000792">
    <property type="entry name" value="Tscrpt_reg_LuxR_C"/>
</dbReference>
<keyword evidence="6" id="KW-1185">Reference proteome</keyword>
<proteinExistence type="predicted"/>
<organism evidence="5 6">
    <name type="scientific">Heminiphilus faecis</name>
    <dbReference type="NCBI Taxonomy" id="2601703"/>
    <lineage>
        <taxon>Bacteria</taxon>
        <taxon>Pseudomonadati</taxon>
        <taxon>Bacteroidota</taxon>
        <taxon>Bacteroidia</taxon>
        <taxon>Bacteroidales</taxon>
        <taxon>Muribaculaceae</taxon>
        <taxon>Heminiphilus</taxon>
    </lineage>
</organism>
<dbReference type="InterPro" id="IPR016032">
    <property type="entry name" value="Sig_transdc_resp-reg_C-effctor"/>
</dbReference>
<evidence type="ECO:0000256" key="3">
    <source>
        <dbReference type="ARBA" id="ARBA00023163"/>
    </source>
</evidence>
<reference evidence="5 6" key="1">
    <citation type="submission" date="2024-03" db="EMBL/GenBank/DDBJ databases">
        <title>Mouse gut bacterial collection (mGBC) of GemPharmatech.</title>
        <authorList>
            <person name="He Y."/>
            <person name="Dong L."/>
            <person name="Wu D."/>
            <person name="Gao X."/>
            <person name="Lin Z."/>
        </authorList>
    </citation>
    <scope>NUCLEOTIDE SEQUENCE [LARGE SCALE GENOMIC DNA]</scope>
    <source>
        <strain evidence="5 6">54-13</strain>
    </source>
</reference>
<dbReference type="EMBL" id="JBCLPP010000023">
    <property type="protein sequence ID" value="MEY8245787.1"/>
    <property type="molecule type" value="Genomic_DNA"/>
</dbReference>
<dbReference type="RefSeq" id="WP_369863512.1">
    <property type="nucleotide sequence ID" value="NZ_JBCLPP010000023.1"/>
</dbReference>
<sequence>MKTPDEFFIPDNEVKLPDELDYSRVDEYIRSAEAFSRSTYQSVYIIDYFKQNFLYVSPNPMFLCGLSPEQMIELGYQFYLKYVPEDEQALLLDINRVGFAFHNQIPLEQRKDWYISYDFHILNDGHPILINHKLTSLALTSDGRIWLALCVVSASTHTTPGHIEIHHIGTPDYFAFNPLTRRWDKNTMPSLTEGEKSVLTLSIQGYTMSEIADRICLSPDTVKKYRQRIFEKLGVRNISEAIAAATNNKLL</sequence>
<keyword evidence="3" id="KW-0804">Transcription</keyword>
<feature type="domain" description="HTH luxR-type" evidence="4">
    <location>
        <begin position="184"/>
        <end position="249"/>
    </location>
</feature>
<dbReference type="Gene3D" id="3.30.450.20">
    <property type="entry name" value="PAS domain"/>
    <property type="match status" value="1"/>
</dbReference>
<dbReference type="PANTHER" id="PTHR44688">
    <property type="entry name" value="DNA-BINDING TRANSCRIPTIONAL ACTIVATOR DEVR_DOSR"/>
    <property type="match status" value="1"/>
</dbReference>
<name>A0ABV4CXT2_9BACT</name>
<gene>
    <name evidence="5" type="ORF">AAK873_09205</name>
</gene>
<dbReference type="Pfam" id="PF00196">
    <property type="entry name" value="GerE"/>
    <property type="match status" value="1"/>
</dbReference>
<comment type="caution">
    <text evidence="5">The sequence shown here is derived from an EMBL/GenBank/DDBJ whole genome shotgun (WGS) entry which is preliminary data.</text>
</comment>
<evidence type="ECO:0000256" key="2">
    <source>
        <dbReference type="ARBA" id="ARBA00023125"/>
    </source>
</evidence>
<protein>
    <submittedName>
        <fullName evidence="5">Helix-turn-helix transcriptional regulator</fullName>
    </submittedName>
</protein>
<dbReference type="Gene3D" id="1.10.10.10">
    <property type="entry name" value="Winged helix-like DNA-binding domain superfamily/Winged helix DNA-binding domain"/>
    <property type="match status" value="1"/>
</dbReference>
<keyword evidence="2" id="KW-0238">DNA-binding</keyword>
<dbReference type="Proteomes" id="UP001565200">
    <property type="component" value="Unassembled WGS sequence"/>
</dbReference>
<evidence type="ECO:0000313" key="5">
    <source>
        <dbReference type="EMBL" id="MEY8245787.1"/>
    </source>
</evidence>
<dbReference type="SMART" id="SM00421">
    <property type="entry name" value="HTH_LUXR"/>
    <property type="match status" value="1"/>
</dbReference>
<evidence type="ECO:0000256" key="1">
    <source>
        <dbReference type="ARBA" id="ARBA00023015"/>
    </source>
</evidence>
<dbReference type="CDD" id="cd06170">
    <property type="entry name" value="LuxR_C_like"/>
    <property type="match status" value="1"/>
</dbReference>
<dbReference type="SUPFAM" id="SSF46894">
    <property type="entry name" value="C-terminal effector domain of the bipartite response regulators"/>
    <property type="match status" value="1"/>
</dbReference>
<evidence type="ECO:0000259" key="4">
    <source>
        <dbReference type="PROSITE" id="PS50043"/>
    </source>
</evidence>
<accession>A0ABV4CXT2</accession>